<dbReference type="Gene3D" id="3.30.9.10">
    <property type="entry name" value="D-Amino Acid Oxidase, subunit A, domain 2"/>
    <property type="match status" value="1"/>
</dbReference>
<organism evidence="3 4">
    <name type="scientific">Pseudoroseomonas cervicalis ATCC 49957</name>
    <dbReference type="NCBI Taxonomy" id="525371"/>
    <lineage>
        <taxon>Bacteria</taxon>
        <taxon>Pseudomonadati</taxon>
        <taxon>Pseudomonadota</taxon>
        <taxon>Alphaproteobacteria</taxon>
        <taxon>Acetobacterales</taxon>
        <taxon>Roseomonadaceae</taxon>
        <taxon>Roseomonas</taxon>
    </lineage>
</organism>
<dbReference type="InterPro" id="IPR006076">
    <property type="entry name" value="FAD-dep_OxRdtase"/>
</dbReference>
<dbReference type="GO" id="GO:0016491">
    <property type="term" value="F:oxidoreductase activity"/>
    <property type="evidence" value="ECO:0007669"/>
    <property type="project" value="UniProtKB-KW"/>
</dbReference>
<dbReference type="RefSeq" id="WP_007003452.1">
    <property type="nucleotide sequence ID" value="NZ_GG770778.1"/>
</dbReference>
<evidence type="ECO:0000259" key="2">
    <source>
        <dbReference type="Pfam" id="PF01266"/>
    </source>
</evidence>
<feature type="domain" description="FAD dependent oxidoreductase" evidence="2">
    <location>
        <begin position="27"/>
        <end position="382"/>
    </location>
</feature>
<dbReference type="OrthoDB" id="9806601at2"/>
<dbReference type="GO" id="GO:0005737">
    <property type="term" value="C:cytoplasm"/>
    <property type="evidence" value="ECO:0007669"/>
    <property type="project" value="TreeGrafter"/>
</dbReference>
<keyword evidence="4" id="KW-1185">Reference proteome</keyword>
<accession>D5RH33</accession>
<dbReference type="AlphaFoldDB" id="D5RH33"/>
<name>D5RH33_9PROT</name>
<evidence type="ECO:0000313" key="3">
    <source>
        <dbReference type="EMBL" id="EFH13385.1"/>
    </source>
</evidence>
<dbReference type="Pfam" id="PF01266">
    <property type="entry name" value="DAO"/>
    <property type="match status" value="1"/>
</dbReference>
<dbReference type="PANTHER" id="PTHR13847">
    <property type="entry name" value="SARCOSINE DEHYDROGENASE-RELATED"/>
    <property type="match status" value="1"/>
</dbReference>
<dbReference type="HOGENOM" id="CLU_007884_3_3_5"/>
<dbReference type="Gene3D" id="3.50.50.60">
    <property type="entry name" value="FAD/NAD(P)-binding domain"/>
    <property type="match status" value="1"/>
</dbReference>
<dbReference type="InterPro" id="IPR036188">
    <property type="entry name" value="FAD/NAD-bd_sf"/>
</dbReference>
<protein>
    <submittedName>
        <fullName evidence="3">FAD dependent oxidoreductase</fullName>
    </submittedName>
</protein>
<dbReference type="SUPFAM" id="SSF51905">
    <property type="entry name" value="FAD/NAD(P)-binding domain"/>
    <property type="match status" value="1"/>
</dbReference>
<sequence length="425" mass="45825">MKLIPYWQDTATPFAGAAEGPLEGKVDAAIIGGGFTGLSAALALARRGASVVVLEAGRVAAGASGRNGGHVNNGLAHDFPSVVARLGLERARALYHAFDDAVDSVERIVAEEGIACDFRRCGKIKLAAKPAHYDKLAAGFELLHREADAETALLPRARIREEVGSDLFHGGVLYRRSAQMHMGRFGAGLAQAAARHGARIYEQAPVTGLTRLRGRAHRLETPRGHVEAAQVLLATGPSRQGPFGYFRRRIVAVGSFIIATEPLPPAMLDDIMPGRRNGTTSRIIGHYFRISPDGRLIFGGRARFALSDPDSDRRSGAILRANLREVFPQLGAVRIDYCWGGLVDMTADRLPRAGEHEGLLYALGHSGHGAQMSVHLGQRMAAVMGGDEAANPLRGLPWPWVPGHFGPPWFLPLVGAYFSLKDRWR</sequence>
<proteinExistence type="predicted"/>
<dbReference type="EMBL" id="ADVL01000076">
    <property type="protein sequence ID" value="EFH13385.1"/>
    <property type="molecule type" value="Genomic_DNA"/>
</dbReference>
<dbReference type="Proteomes" id="UP000005324">
    <property type="component" value="Unassembled WGS sequence"/>
</dbReference>
<evidence type="ECO:0000313" key="4">
    <source>
        <dbReference type="Proteomes" id="UP000005324"/>
    </source>
</evidence>
<gene>
    <name evidence="3" type="primary">ordL</name>
    <name evidence="3" type="ORF">HMPREF0731_0392</name>
</gene>
<reference evidence="3 4" key="1">
    <citation type="submission" date="2010-04" db="EMBL/GenBank/DDBJ databases">
        <authorList>
            <person name="Qin X."/>
            <person name="Bachman B."/>
            <person name="Battles P."/>
            <person name="Bell A."/>
            <person name="Bess C."/>
            <person name="Bickham C."/>
            <person name="Chaboub L."/>
            <person name="Chen D."/>
            <person name="Coyle M."/>
            <person name="Deiros D.R."/>
            <person name="Dinh H."/>
            <person name="Forbes L."/>
            <person name="Fowler G."/>
            <person name="Francisco L."/>
            <person name="Fu Q."/>
            <person name="Gubbala S."/>
            <person name="Hale W."/>
            <person name="Han Y."/>
            <person name="Hemphill L."/>
            <person name="Highlander S.K."/>
            <person name="Hirani K."/>
            <person name="Hogues M."/>
            <person name="Jackson L."/>
            <person name="Jakkamsetti A."/>
            <person name="Javaid M."/>
            <person name="Jiang H."/>
            <person name="Korchina V."/>
            <person name="Kovar C."/>
            <person name="Lara F."/>
            <person name="Lee S."/>
            <person name="Mata R."/>
            <person name="Mathew T."/>
            <person name="Moen C."/>
            <person name="Morales K."/>
            <person name="Munidasa M."/>
            <person name="Nazareth L."/>
            <person name="Ngo R."/>
            <person name="Nguyen L."/>
            <person name="Okwuonu G."/>
            <person name="Ongeri F."/>
            <person name="Patil S."/>
            <person name="Petrosino J."/>
            <person name="Pham C."/>
            <person name="Pham P."/>
            <person name="Pu L.-L."/>
            <person name="Puazo M."/>
            <person name="Raj R."/>
            <person name="Reid J."/>
            <person name="Rouhana J."/>
            <person name="Saada N."/>
            <person name="Shang Y."/>
            <person name="Simmons D."/>
            <person name="Thornton R."/>
            <person name="Warren J."/>
            <person name="Weissenberger G."/>
            <person name="Zhang J."/>
            <person name="Zhang L."/>
            <person name="Zhou C."/>
            <person name="Zhu D."/>
            <person name="Muzny D."/>
            <person name="Worley K."/>
            <person name="Gibbs R."/>
        </authorList>
    </citation>
    <scope>NUCLEOTIDE SEQUENCE [LARGE SCALE GENOMIC DNA]</scope>
    <source>
        <strain evidence="3 4">ATCC 49957</strain>
    </source>
</reference>
<evidence type="ECO:0000256" key="1">
    <source>
        <dbReference type="ARBA" id="ARBA00023002"/>
    </source>
</evidence>
<dbReference type="PANTHER" id="PTHR13847:SF281">
    <property type="entry name" value="FAD DEPENDENT OXIDOREDUCTASE DOMAIN-CONTAINING PROTEIN"/>
    <property type="match status" value="1"/>
</dbReference>
<comment type="caution">
    <text evidence="3">The sequence shown here is derived from an EMBL/GenBank/DDBJ whole genome shotgun (WGS) entry which is preliminary data.</text>
</comment>
<keyword evidence="1" id="KW-0560">Oxidoreductase</keyword>